<accession>A0ABT1U1A6</accession>
<evidence type="ECO:0000256" key="1">
    <source>
        <dbReference type="SAM" id="SignalP"/>
    </source>
</evidence>
<dbReference type="SUPFAM" id="SSF56935">
    <property type="entry name" value="Porins"/>
    <property type="match status" value="1"/>
</dbReference>
<protein>
    <submittedName>
        <fullName evidence="2">Porin</fullName>
    </submittedName>
</protein>
<dbReference type="Proteomes" id="UP001524586">
    <property type="component" value="Unassembled WGS sequence"/>
</dbReference>
<gene>
    <name evidence="2" type="ORF">NP596_03940</name>
</gene>
<proteinExistence type="predicted"/>
<keyword evidence="3" id="KW-1185">Reference proteome</keyword>
<evidence type="ECO:0000313" key="3">
    <source>
        <dbReference type="Proteomes" id="UP001524586"/>
    </source>
</evidence>
<name>A0ABT1U1A6_9GAMM</name>
<organism evidence="2 3">
    <name type="scientific">Methylomonas rivi</name>
    <dbReference type="NCBI Taxonomy" id="2952226"/>
    <lineage>
        <taxon>Bacteria</taxon>
        <taxon>Pseudomonadati</taxon>
        <taxon>Pseudomonadota</taxon>
        <taxon>Gammaproteobacteria</taxon>
        <taxon>Methylococcales</taxon>
        <taxon>Methylococcaceae</taxon>
        <taxon>Methylomonas</taxon>
    </lineage>
</organism>
<dbReference type="Pfam" id="PF16930">
    <property type="entry name" value="Porin_5"/>
    <property type="match status" value="1"/>
</dbReference>
<dbReference type="EMBL" id="JANIBK010000012">
    <property type="protein sequence ID" value="MCQ8127602.1"/>
    <property type="molecule type" value="Genomic_DNA"/>
</dbReference>
<dbReference type="InterPro" id="IPR032638">
    <property type="entry name" value="Porin_5"/>
</dbReference>
<reference evidence="2 3" key="1">
    <citation type="submission" date="2022-07" db="EMBL/GenBank/DDBJ databases">
        <title>Methylomonas rivi sp. nov., Methylomonas rosea sp. nov., Methylomonas aureus sp. nov. and Methylomonas subterranea sp. nov., four novel methanotrophs isolated from a freshwater creek and the deep terrestrial subsurface.</title>
        <authorList>
            <person name="Abin C."/>
            <person name="Sankaranarayanan K."/>
            <person name="Garner C."/>
            <person name="Sindelar R."/>
            <person name="Kotary K."/>
            <person name="Garner R."/>
            <person name="Barclay S."/>
            <person name="Lawson P."/>
            <person name="Krumholz L."/>
        </authorList>
    </citation>
    <scope>NUCLEOTIDE SEQUENCE [LARGE SCALE GENOMIC DNA]</scope>
    <source>
        <strain evidence="2 3">WSC-6</strain>
    </source>
</reference>
<dbReference type="RefSeq" id="WP_256613934.1">
    <property type="nucleotide sequence ID" value="NZ_JANIBK010000012.1"/>
</dbReference>
<feature type="signal peptide" evidence="1">
    <location>
        <begin position="1"/>
        <end position="21"/>
    </location>
</feature>
<evidence type="ECO:0000313" key="2">
    <source>
        <dbReference type="EMBL" id="MCQ8127602.1"/>
    </source>
</evidence>
<sequence length="571" mass="63331">MINKKRLLALLLIALSAAAEAGEKEELLKLRNTTTNLIKQLVKQGVITDQMAEQMIKQAEADAEQQVAQAKALDTEKSAVPADEVRVAYVPDFVKDEIRQQVRNELKEEVVGDVMAKAKNEQWGLPNALPEWTRRFKLSGDIRLRSQHDEMAKGNIENGLSQPFYFDAQAINDAGGQTAAGLNQFRNTTEGRHQFRQRFRLGIDADIADGLKAGVRLATGNQRDPVSTNQTLGNTGQRYDFTIDRAYLQYDALDDDKFKWLTLSGGRIKNPWYTGGGEFTGGSELVWDTDLSFEGFAATVRHRLAGSDGLMAKNDQSDSLFATVGAFPLQESSLSSDKWLFGGQTGMELGFENQNNLKMAVAYYDYVNVEAKQNEPGRRTCDLNTPAITASRPEFMQGGNTLATICQEGTNGTSNGLDQMIGLASDYNIVNANVSYEMANFAPHHLRLSADYAKNIGFDKEAVSRLLNGNVVDPETNAWQFRVDYGWPIAERPGNWNVFAAYKYVERDAVLDAFTDSDFRLGGTNSKGWFIGGNYGLMKNVWLTGRWLSADIITGPPFGIDVLQIDVNTRF</sequence>
<keyword evidence="1" id="KW-0732">Signal</keyword>
<feature type="chain" id="PRO_5045956514" evidence="1">
    <location>
        <begin position="22"/>
        <end position="571"/>
    </location>
</feature>
<comment type="caution">
    <text evidence="2">The sequence shown here is derived from an EMBL/GenBank/DDBJ whole genome shotgun (WGS) entry which is preliminary data.</text>
</comment>